<reference evidence="3 4" key="1">
    <citation type="submission" date="2019-11" db="EMBL/GenBank/DDBJ databases">
        <title>Metabolism of dissolved organic matter in forest soils.</title>
        <authorList>
            <person name="Cyle K.T."/>
            <person name="Wilhelm R.C."/>
            <person name="Martinez C.E."/>
        </authorList>
    </citation>
    <scope>NUCLEOTIDE SEQUENCE [LARGE SCALE GENOMIC DNA]</scope>
    <source>
        <strain evidence="3 4">1N</strain>
    </source>
</reference>
<feature type="chain" id="PRO_5046325523" description="Purine nucleoside phosphorylase" evidence="2">
    <location>
        <begin position="25"/>
        <end position="106"/>
    </location>
</feature>
<proteinExistence type="predicted"/>
<evidence type="ECO:0000256" key="1">
    <source>
        <dbReference type="SAM" id="MobiDB-lite"/>
    </source>
</evidence>
<comment type="caution">
    <text evidence="3">The sequence shown here is derived from an EMBL/GenBank/DDBJ whole genome shotgun (WGS) entry which is preliminary data.</text>
</comment>
<feature type="signal peptide" evidence="2">
    <location>
        <begin position="1"/>
        <end position="24"/>
    </location>
</feature>
<evidence type="ECO:0000313" key="3">
    <source>
        <dbReference type="EMBL" id="NPT43442.1"/>
    </source>
</evidence>
<organism evidence="3 4">
    <name type="scientific">Paraburkholderia solitsugae</name>
    <dbReference type="NCBI Taxonomy" id="2675748"/>
    <lineage>
        <taxon>Bacteria</taxon>
        <taxon>Pseudomonadati</taxon>
        <taxon>Pseudomonadota</taxon>
        <taxon>Betaproteobacteria</taxon>
        <taxon>Burkholderiales</taxon>
        <taxon>Burkholderiaceae</taxon>
        <taxon>Paraburkholderia</taxon>
    </lineage>
</organism>
<evidence type="ECO:0008006" key="5">
    <source>
        <dbReference type="Google" id="ProtNLM"/>
    </source>
</evidence>
<evidence type="ECO:0000313" key="4">
    <source>
        <dbReference type="Proteomes" id="UP000652198"/>
    </source>
</evidence>
<keyword evidence="2" id="KW-0732">Signal</keyword>
<feature type="compositionally biased region" description="Basic and acidic residues" evidence="1">
    <location>
        <begin position="60"/>
        <end position="75"/>
    </location>
</feature>
<feature type="compositionally biased region" description="Basic residues" evidence="1">
    <location>
        <begin position="50"/>
        <end position="59"/>
    </location>
</feature>
<dbReference type="Proteomes" id="UP000652198">
    <property type="component" value="Unassembled WGS sequence"/>
</dbReference>
<feature type="region of interest" description="Disordered" evidence="1">
    <location>
        <begin position="21"/>
        <end position="106"/>
    </location>
</feature>
<sequence length="106" mass="11219">MKKFQAATLATLITMSFAASVATAQPQHADESSNAVAAASQPNSASVTKAQKKAARKAARKEARARRNAELKKLESAGYKPGGYDPNYPENAQGAEKKMGVVPTQR</sequence>
<evidence type="ECO:0000256" key="2">
    <source>
        <dbReference type="SAM" id="SignalP"/>
    </source>
</evidence>
<name>A0ABX2BRB4_9BURK</name>
<protein>
    <recommendedName>
        <fullName evidence="5">Purine nucleoside phosphorylase</fullName>
    </recommendedName>
</protein>
<dbReference type="EMBL" id="WOEY01000078">
    <property type="protein sequence ID" value="NPT43442.1"/>
    <property type="molecule type" value="Genomic_DNA"/>
</dbReference>
<accession>A0ABX2BRB4</accession>
<gene>
    <name evidence="3" type="ORF">GNZ12_19445</name>
</gene>
<feature type="compositionally biased region" description="Polar residues" evidence="1">
    <location>
        <begin position="22"/>
        <end position="48"/>
    </location>
</feature>
<dbReference type="RefSeq" id="WP_172312659.1">
    <property type="nucleotide sequence ID" value="NZ_WOEY01000078.1"/>
</dbReference>
<keyword evidence="4" id="KW-1185">Reference proteome</keyword>